<feature type="region of interest" description="Disordered" evidence="1">
    <location>
        <begin position="40"/>
        <end position="84"/>
    </location>
</feature>
<evidence type="ECO:0000256" key="1">
    <source>
        <dbReference type="SAM" id="MobiDB-lite"/>
    </source>
</evidence>
<sequence>MGGVWKRALLAAARGWGSPYRGAALRRYLFSRRVERPSSVCTQHALRPAKPELPNCKLSPRPSEPRSPALPQAHLCRGAKKENN</sequence>
<evidence type="ECO:0000313" key="2">
    <source>
        <dbReference type="EMBL" id="KAJ8342677.1"/>
    </source>
</evidence>
<evidence type="ECO:0000313" key="3">
    <source>
        <dbReference type="Proteomes" id="UP001152622"/>
    </source>
</evidence>
<organism evidence="2 3">
    <name type="scientific">Synaphobranchus kaupii</name>
    <name type="common">Kaup's arrowtooth eel</name>
    <dbReference type="NCBI Taxonomy" id="118154"/>
    <lineage>
        <taxon>Eukaryota</taxon>
        <taxon>Metazoa</taxon>
        <taxon>Chordata</taxon>
        <taxon>Craniata</taxon>
        <taxon>Vertebrata</taxon>
        <taxon>Euteleostomi</taxon>
        <taxon>Actinopterygii</taxon>
        <taxon>Neopterygii</taxon>
        <taxon>Teleostei</taxon>
        <taxon>Anguilliformes</taxon>
        <taxon>Synaphobranchidae</taxon>
        <taxon>Synaphobranchus</taxon>
    </lineage>
</organism>
<name>A0A9Q1IK15_SYNKA</name>
<dbReference type="EMBL" id="JAINUF010000014">
    <property type="protein sequence ID" value="KAJ8342677.1"/>
    <property type="molecule type" value="Genomic_DNA"/>
</dbReference>
<comment type="caution">
    <text evidence="2">The sequence shown here is derived from an EMBL/GenBank/DDBJ whole genome shotgun (WGS) entry which is preliminary data.</text>
</comment>
<accession>A0A9Q1IK15</accession>
<proteinExistence type="predicted"/>
<keyword evidence="3" id="KW-1185">Reference proteome</keyword>
<protein>
    <submittedName>
        <fullName evidence="2">Uncharacterized protein</fullName>
    </submittedName>
</protein>
<dbReference type="Proteomes" id="UP001152622">
    <property type="component" value="Chromosome 14"/>
</dbReference>
<gene>
    <name evidence="2" type="ORF">SKAU_G00326050</name>
</gene>
<dbReference type="AlphaFoldDB" id="A0A9Q1IK15"/>
<reference evidence="2" key="1">
    <citation type="journal article" date="2023" name="Science">
        <title>Genome structures resolve the early diversification of teleost fishes.</title>
        <authorList>
            <person name="Parey E."/>
            <person name="Louis A."/>
            <person name="Montfort J."/>
            <person name="Bouchez O."/>
            <person name="Roques C."/>
            <person name="Iampietro C."/>
            <person name="Lluch J."/>
            <person name="Castinel A."/>
            <person name="Donnadieu C."/>
            <person name="Desvignes T."/>
            <person name="Floi Bucao C."/>
            <person name="Jouanno E."/>
            <person name="Wen M."/>
            <person name="Mejri S."/>
            <person name="Dirks R."/>
            <person name="Jansen H."/>
            <person name="Henkel C."/>
            <person name="Chen W.J."/>
            <person name="Zahm M."/>
            <person name="Cabau C."/>
            <person name="Klopp C."/>
            <person name="Thompson A.W."/>
            <person name="Robinson-Rechavi M."/>
            <person name="Braasch I."/>
            <person name="Lecointre G."/>
            <person name="Bobe J."/>
            <person name="Postlethwait J.H."/>
            <person name="Berthelot C."/>
            <person name="Roest Crollius H."/>
            <person name="Guiguen Y."/>
        </authorList>
    </citation>
    <scope>NUCLEOTIDE SEQUENCE</scope>
    <source>
        <strain evidence="2">WJC10195</strain>
    </source>
</reference>